<proteinExistence type="predicted"/>
<protein>
    <submittedName>
        <fullName evidence="1">Uncharacterized protein</fullName>
    </submittedName>
</protein>
<name>A0A8H7E827_9EURO</name>
<dbReference type="EMBL" id="JAACFV010000018">
    <property type="protein sequence ID" value="KAF7511693.1"/>
    <property type="molecule type" value="Genomic_DNA"/>
</dbReference>
<dbReference type="AlphaFoldDB" id="A0A8H7E827"/>
<sequence>MSTIPPLHVRVSNKHLEQQDLGDDIRALIASFVPHLANVECHPDPNWEISGDFDGDELCPAIFPLLERFALPRGQMIGWGMRQIRGAGLTVVLDTQVTYIIHLQIAGPATIDGKPMRVGHYICVEPGIPLVQGKNVTCILIMSPGHQPVKLTEIENAMSSPEPNIFSVSRHSNQGADIDKTCRLEEATSVTETTEV</sequence>
<accession>A0A8H7E827</accession>
<keyword evidence="2" id="KW-1185">Reference proteome</keyword>
<evidence type="ECO:0000313" key="2">
    <source>
        <dbReference type="Proteomes" id="UP000606974"/>
    </source>
</evidence>
<gene>
    <name evidence="1" type="ORF">GJ744_003856</name>
</gene>
<comment type="caution">
    <text evidence="1">The sequence shown here is derived from an EMBL/GenBank/DDBJ whole genome shotgun (WGS) entry which is preliminary data.</text>
</comment>
<reference evidence="1" key="1">
    <citation type="submission" date="2020-02" db="EMBL/GenBank/DDBJ databases">
        <authorList>
            <person name="Palmer J.M."/>
        </authorList>
    </citation>
    <scope>NUCLEOTIDE SEQUENCE</scope>
    <source>
        <strain evidence="1">EPUS1.4</strain>
        <tissue evidence="1">Thallus</tissue>
    </source>
</reference>
<dbReference type="Proteomes" id="UP000606974">
    <property type="component" value="Unassembled WGS sequence"/>
</dbReference>
<evidence type="ECO:0000313" key="1">
    <source>
        <dbReference type="EMBL" id="KAF7511693.1"/>
    </source>
</evidence>
<organism evidence="1 2">
    <name type="scientific">Endocarpon pusillum</name>
    <dbReference type="NCBI Taxonomy" id="364733"/>
    <lineage>
        <taxon>Eukaryota</taxon>
        <taxon>Fungi</taxon>
        <taxon>Dikarya</taxon>
        <taxon>Ascomycota</taxon>
        <taxon>Pezizomycotina</taxon>
        <taxon>Eurotiomycetes</taxon>
        <taxon>Chaetothyriomycetidae</taxon>
        <taxon>Verrucariales</taxon>
        <taxon>Verrucariaceae</taxon>
        <taxon>Endocarpon</taxon>
    </lineage>
</organism>